<dbReference type="CDD" id="cd01310">
    <property type="entry name" value="TatD_DNAse"/>
    <property type="match status" value="1"/>
</dbReference>
<sequence length="276" mass="30422">MSKSKHKTPPPAAHTLGLPPAGVDSHAHLDLDALRPDLDEILTRAREAGVSHIGQVFLGPQAWAQNRHLFDAYPQVFFILGLHPGDADACDENAVTAMKQAFATDPRLKAVGEIGLDYYWDDHPRELQQKTFVMQLRMAVQIDKPVVIHSRDADEDTVRLLEAEGFAGRPLLWHCFGADAALAERIVRNGWHVSVPGPVTYPANNALREALSVIPADRLMLETDCPYLTPVPWRGRRNEPALAAFTGACVARCLGIDPAELWTRCGNNARAFFGIQ</sequence>
<dbReference type="EMBL" id="CP000112">
    <property type="protein sequence ID" value="ABB36875.1"/>
    <property type="molecule type" value="Genomic_DNA"/>
</dbReference>
<evidence type="ECO:0000256" key="2">
    <source>
        <dbReference type="ARBA" id="ARBA00022723"/>
    </source>
</evidence>
<dbReference type="NCBIfam" id="TIGR00010">
    <property type="entry name" value="YchF/TatD family DNA exonuclease"/>
    <property type="match status" value="1"/>
</dbReference>
<feature type="binding site" evidence="4">
    <location>
        <position position="174"/>
    </location>
    <ligand>
        <name>a divalent metal cation</name>
        <dbReference type="ChEBI" id="CHEBI:60240"/>
        <label>2</label>
    </ligand>
</feature>
<feature type="binding site" evidence="4">
    <location>
        <position position="113"/>
    </location>
    <ligand>
        <name>a divalent metal cation</name>
        <dbReference type="ChEBI" id="CHEBI:60240"/>
        <label>1</label>
    </ligand>
</feature>
<feature type="binding site" evidence="4">
    <location>
        <position position="28"/>
    </location>
    <ligand>
        <name>a divalent metal cation</name>
        <dbReference type="ChEBI" id="CHEBI:60240"/>
        <label>1</label>
    </ligand>
</feature>
<dbReference type="GO" id="GO:0046872">
    <property type="term" value="F:metal ion binding"/>
    <property type="evidence" value="ECO:0007669"/>
    <property type="project" value="UniProtKB-KW"/>
</dbReference>
<dbReference type="STRING" id="207559.Dde_0074"/>
<dbReference type="GO" id="GO:0004536">
    <property type="term" value="F:DNA nuclease activity"/>
    <property type="evidence" value="ECO:0007669"/>
    <property type="project" value="InterPro"/>
</dbReference>
<dbReference type="GO" id="GO:0016788">
    <property type="term" value="F:hydrolase activity, acting on ester bonds"/>
    <property type="evidence" value="ECO:0007669"/>
    <property type="project" value="InterPro"/>
</dbReference>
<name>Q317M1_OLEA2</name>
<organism evidence="6 7">
    <name type="scientific">Oleidesulfovibrio alaskensis (strain ATCC BAA-1058 / DSM 17464 / G20)</name>
    <name type="common">Desulfovibrio alaskensis</name>
    <dbReference type="NCBI Taxonomy" id="207559"/>
    <lineage>
        <taxon>Bacteria</taxon>
        <taxon>Pseudomonadati</taxon>
        <taxon>Thermodesulfobacteriota</taxon>
        <taxon>Desulfovibrionia</taxon>
        <taxon>Desulfovibrionales</taxon>
        <taxon>Desulfovibrionaceae</taxon>
        <taxon>Oleidesulfovibrio</taxon>
    </lineage>
</organism>
<keyword evidence="7" id="KW-1185">Reference proteome</keyword>
<dbReference type="InterPro" id="IPR018228">
    <property type="entry name" value="DNase_TatD-rel_CS"/>
</dbReference>
<dbReference type="HOGENOM" id="CLU_031506_4_0_7"/>
<proteinExistence type="inferred from homology"/>
<dbReference type="InterPro" id="IPR001130">
    <property type="entry name" value="TatD-like"/>
</dbReference>
<dbReference type="Pfam" id="PF01026">
    <property type="entry name" value="TatD_DNase"/>
    <property type="match status" value="1"/>
</dbReference>
<dbReference type="FunFam" id="3.20.20.140:FF:000005">
    <property type="entry name" value="TatD family hydrolase"/>
    <property type="match status" value="1"/>
</dbReference>
<dbReference type="PANTHER" id="PTHR46124">
    <property type="entry name" value="D-AMINOACYL-TRNA DEACYLASE"/>
    <property type="match status" value="1"/>
</dbReference>
<dbReference type="eggNOG" id="COG0084">
    <property type="taxonomic scope" value="Bacteria"/>
</dbReference>
<dbReference type="PROSITE" id="PS01090">
    <property type="entry name" value="TATD_2"/>
    <property type="match status" value="1"/>
</dbReference>
<gene>
    <name evidence="6" type="ordered locus">Dde_0074</name>
</gene>
<dbReference type="Proteomes" id="UP000002710">
    <property type="component" value="Chromosome"/>
</dbReference>
<feature type="binding site" evidence="4">
    <location>
        <position position="26"/>
    </location>
    <ligand>
        <name>a divalent metal cation</name>
        <dbReference type="ChEBI" id="CHEBI:60240"/>
        <label>1</label>
    </ligand>
</feature>
<feature type="region of interest" description="Disordered" evidence="5">
    <location>
        <begin position="1"/>
        <end position="21"/>
    </location>
</feature>
<accession>Q317M1</accession>
<feature type="binding site" evidence="4">
    <location>
        <position position="224"/>
    </location>
    <ligand>
        <name>a divalent metal cation</name>
        <dbReference type="ChEBI" id="CHEBI:60240"/>
        <label>1</label>
    </ligand>
</feature>
<evidence type="ECO:0000256" key="4">
    <source>
        <dbReference type="PIRSR" id="PIRSR005902-1"/>
    </source>
</evidence>
<dbReference type="InterPro" id="IPR015991">
    <property type="entry name" value="TatD/YcfH-like"/>
</dbReference>
<keyword evidence="3 6" id="KW-0378">Hydrolase</keyword>
<dbReference type="KEGG" id="dde:Dde_0074"/>
<dbReference type="AlphaFoldDB" id="Q317M1"/>
<evidence type="ECO:0000313" key="6">
    <source>
        <dbReference type="EMBL" id="ABB36875.1"/>
    </source>
</evidence>
<dbReference type="SUPFAM" id="SSF51556">
    <property type="entry name" value="Metallo-dependent hydrolases"/>
    <property type="match status" value="1"/>
</dbReference>
<comment type="similarity">
    <text evidence="1">Belongs to the metallo-dependent hydrolases superfamily. TatD-type hydrolase family.</text>
</comment>
<keyword evidence="2 4" id="KW-0479">Metal-binding</keyword>
<evidence type="ECO:0000256" key="3">
    <source>
        <dbReference type="ARBA" id="ARBA00022801"/>
    </source>
</evidence>
<dbReference type="PANTHER" id="PTHR46124:SF2">
    <property type="entry name" value="D-AMINOACYL-TRNA DEACYLASE"/>
    <property type="match status" value="1"/>
</dbReference>
<feature type="binding site" evidence="4">
    <location>
        <position position="149"/>
    </location>
    <ligand>
        <name>a divalent metal cation</name>
        <dbReference type="ChEBI" id="CHEBI:60240"/>
        <label>2</label>
    </ligand>
</feature>
<dbReference type="RefSeq" id="WP_011366259.1">
    <property type="nucleotide sequence ID" value="NC_007519.1"/>
</dbReference>
<dbReference type="PIRSF" id="PIRSF005902">
    <property type="entry name" value="DNase_TatD"/>
    <property type="match status" value="1"/>
</dbReference>
<evidence type="ECO:0000256" key="5">
    <source>
        <dbReference type="SAM" id="MobiDB-lite"/>
    </source>
</evidence>
<dbReference type="PROSITE" id="PS01091">
    <property type="entry name" value="TATD_3"/>
    <property type="match status" value="1"/>
</dbReference>
<protein>
    <submittedName>
        <fullName evidence="6">Hydrolase, TatD family</fullName>
    </submittedName>
</protein>
<dbReference type="Gene3D" id="3.20.20.140">
    <property type="entry name" value="Metal-dependent hydrolases"/>
    <property type="match status" value="1"/>
</dbReference>
<evidence type="ECO:0000256" key="1">
    <source>
        <dbReference type="ARBA" id="ARBA00009275"/>
    </source>
</evidence>
<dbReference type="GO" id="GO:0005829">
    <property type="term" value="C:cytosol"/>
    <property type="evidence" value="ECO:0007669"/>
    <property type="project" value="TreeGrafter"/>
</dbReference>
<evidence type="ECO:0000313" key="7">
    <source>
        <dbReference type="Proteomes" id="UP000002710"/>
    </source>
</evidence>
<dbReference type="InterPro" id="IPR032466">
    <property type="entry name" value="Metal_Hydrolase"/>
</dbReference>
<reference evidence="6 7" key="1">
    <citation type="journal article" date="2011" name="J. Bacteriol.">
        <title>Complete genome sequence and updated annotation of Desulfovibrio alaskensis G20.</title>
        <authorList>
            <person name="Hauser L.J."/>
            <person name="Land M.L."/>
            <person name="Brown S.D."/>
            <person name="Larimer F."/>
            <person name="Keller K.L."/>
            <person name="Rapp-Giles B.J."/>
            <person name="Price M.N."/>
            <person name="Lin M."/>
            <person name="Bruce D.C."/>
            <person name="Detter J.C."/>
            <person name="Tapia R."/>
            <person name="Han C.S."/>
            <person name="Goodwin L.A."/>
            <person name="Cheng J.F."/>
            <person name="Pitluck S."/>
            <person name="Copeland A."/>
            <person name="Lucas S."/>
            <person name="Nolan M."/>
            <person name="Lapidus A.L."/>
            <person name="Palumbo A.V."/>
            <person name="Wall J.D."/>
        </authorList>
    </citation>
    <scope>NUCLEOTIDE SEQUENCE [LARGE SCALE GENOMIC DNA]</scope>
    <source>
        <strain evidence="7">ATCC BAA 1058 / DSM 17464 / G20</strain>
    </source>
</reference>